<evidence type="ECO:0000313" key="1">
    <source>
        <dbReference type="Proteomes" id="UP000887579"/>
    </source>
</evidence>
<accession>A0AC34GUY4</accession>
<proteinExistence type="predicted"/>
<dbReference type="Proteomes" id="UP000887579">
    <property type="component" value="Unplaced"/>
</dbReference>
<protein>
    <submittedName>
        <fullName evidence="2">Rho GTPase activating protein</fullName>
    </submittedName>
</protein>
<name>A0AC34GUY4_9BILA</name>
<reference evidence="2" key="1">
    <citation type="submission" date="2022-11" db="UniProtKB">
        <authorList>
            <consortium name="WormBaseParasite"/>
        </authorList>
    </citation>
    <scope>IDENTIFICATION</scope>
</reference>
<dbReference type="WBParaSite" id="ES5_v2.g8575.t1">
    <property type="protein sequence ID" value="ES5_v2.g8575.t1"/>
    <property type="gene ID" value="ES5_v2.g8575"/>
</dbReference>
<evidence type="ECO:0000313" key="2">
    <source>
        <dbReference type="WBParaSite" id="ES5_v2.g8575.t1"/>
    </source>
</evidence>
<organism evidence="1 2">
    <name type="scientific">Panagrolaimus sp. ES5</name>
    <dbReference type="NCBI Taxonomy" id="591445"/>
    <lineage>
        <taxon>Eukaryota</taxon>
        <taxon>Metazoa</taxon>
        <taxon>Ecdysozoa</taxon>
        <taxon>Nematoda</taxon>
        <taxon>Chromadorea</taxon>
        <taxon>Rhabditida</taxon>
        <taxon>Tylenchina</taxon>
        <taxon>Panagrolaimomorpha</taxon>
        <taxon>Panagrolaimoidea</taxon>
        <taxon>Panagrolaimidae</taxon>
        <taxon>Panagrolaimus</taxon>
    </lineage>
</organism>
<sequence length="872" mass="99327">MHFGNRLEIRRPTYPSRSPLPTRSTSIHKLNDSHHFHYEYVELGPVTVELATGESELLNETNFDPTTFLWDFLIESNNRKWMIHRTFSEFMEFDCQLHRCVFDRRHSRLVELRQLSLASISFPSPTTPTTSTIMIGSINDSPPSPTCSSSASTNATTTTAALSWAVSSPIKIRCHLATYVDRLSQLTGSIITCFPVLKFLELDSRGNHFVPIEQSQINTPAMAAAIVIQDFTATRQNELSIKIGDIVSVIEMKNMEQSDHVFWKGKLTICKEGHSTVRGSRSSLPVIEEQLPKNHHFAMGYFPSSCVKLFKAETDGYSPPFSRSFRTRSFMNRKSVWRMRPNILKPSFWTTPRNTKAVFGIDLTLHLIQTNTEIPLVLTKCIAVIESHGLITGIYRQCGIQSNIARLRYEFDHGQIPDLTDSKILRDIHCVSSLLKTYFRQLPNPLFTYELYADILAAYESDPKDRIKNIRETILRLPSAHYRTARALMYHLSRMCRHKDMTDMNASNLSIVWAPNLFRVPTTDEDADSQLLRGITIHKSLCNFFIVYAHVIFSHDEIDTKGSGTVAADDEVAAEMNNYMKHKENIFRNNHGTSSQPYFYVNGGPANLPTFHTVIDRPHNKENSPKWKKLFRYSSLENTITGFFNKRRSAKSSIATQHTLTDIPMNTSVTSEGGNMRRSSSMFSSVTKNMEEIGQNMIRHVRNLSLRRSRRGRDRNPLYVPEMFASGESTSTQIEDFEKPLNSSFHDEEVHGRDGSGIRITQSVEGNATIFNETKPFATKPIVLPIVLDNNNLLILSNPEFKNIEIPEKIIDAKQKRVMFESSSRAEQIFYAVDDQTDENLDEADKYSTDISSAESLPLDISRYDNVVPQNK</sequence>